<dbReference type="AlphaFoldDB" id="A0A1H9U1R8"/>
<evidence type="ECO:0000256" key="2">
    <source>
        <dbReference type="SAM" id="Phobius"/>
    </source>
</evidence>
<keyword evidence="2" id="KW-0812">Transmembrane</keyword>
<gene>
    <name evidence="3" type="ORF">SAMN05443377_1365</name>
</gene>
<dbReference type="EMBL" id="FOGZ01000036">
    <property type="protein sequence ID" value="SES03540.1"/>
    <property type="molecule type" value="Genomic_DNA"/>
</dbReference>
<feature type="region of interest" description="Disordered" evidence="1">
    <location>
        <begin position="72"/>
        <end position="94"/>
    </location>
</feature>
<feature type="transmembrane region" description="Helical" evidence="2">
    <location>
        <begin position="35"/>
        <end position="52"/>
    </location>
</feature>
<name>A0A1H9U1R8_9ACTN</name>
<dbReference type="Proteomes" id="UP000198815">
    <property type="component" value="Unassembled WGS sequence"/>
</dbReference>
<dbReference type="InterPro" id="IPR047676">
    <property type="entry name" value="FxLYD_dom"/>
</dbReference>
<reference evidence="3 4" key="1">
    <citation type="submission" date="2016-10" db="EMBL/GenBank/DDBJ databases">
        <authorList>
            <person name="de Groot N.N."/>
        </authorList>
    </citation>
    <scope>NUCLEOTIDE SEQUENCE [LARGE SCALE GENOMIC DNA]</scope>
    <source>
        <strain evidence="3 4">DSM 16859</strain>
    </source>
</reference>
<keyword evidence="2" id="KW-1133">Transmembrane helix</keyword>
<protein>
    <submittedName>
        <fullName evidence="3">Uncharacterized protein</fullName>
    </submittedName>
</protein>
<accession>A0A1H9U1R8</accession>
<keyword evidence="2" id="KW-0472">Membrane</keyword>
<proteinExistence type="predicted"/>
<dbReference type="STRING" id="64702.SAMN05443377_1365"/>
<evidence type="ECO:0000256" key="1">
    <source>
        <dbReference type="SAM" id="MobiDB-lite"/>
    </source>
</evidence>
<evidence type="ECO:0000313" key="3">
    <source>
        <dbReference type="EMBL" id="SES03540.1"/>
    </source>
</evidence>
<feature type="compositionally biased region" description="Low complexity" evidence="1">
    <location>
        <begin position="72"/>
        <end position="93"/>
    </location>
</feature>
<dbReference type="NCBIfam" id="NF038353">
    <property type="entry name" value="FxLYD_dom"/>
    <property type="match status" value="1"/>
</dbReference>
<sequence length="186" mass="19845">MSQEPQHYSDQQPSMYPGNPAPAPVKRKKPWYKRFWVWLLIVVAFIVVVVNINHGGSASTAPAASQSAASSAAGQPATAQAAPESSKAAPASKAQDKLTLDDGWTLDKSNQFAAYVNGYVTNNTDKPINDYVQITFDALDAQGANLGTCLANTNTIDAHGKWKFQALCSGSADEVATVRLKEISGF</sequence>
<evidence type="ECO:0000313" key="4">
    <source>
        <dbReference type="Proteomes" id="UP000198815"/>
    </source>
</evidence>
<feature type="compositionally biased region" description="Polar residues" evidence="1">
    <location>
        <begin position="1"/>
        <end position="14"/>
    </location>
</feature>
<feature type="region of interest" description="Disordered" evidence="1">
    <location>
        <begin position="1"/>
        <end position="23"/>
    </location>
</feature>
<organism evidence="3 4">
    <name type="scientific">Propionibacterium cyclohexanicum</name>
    <dbReference type="NCBI Taxonomy" id="64702"/>
    <lineage>
        <taxon>Bacteria</taxon>
        <taxon>Bacillati</taxon>
        <taxon>Actinomycetota</taxon>
        <taxon>Actinomycetes</taxon>
        <taxon>Propionibacteriales</taxon>
        <taxon>Propionibacteriaceae</taxon>
        <taxon>Propionibacterium</taxon>
    </lineage>
</organism>
<keyword evidence="4" id="KW-1185">Reference proteome</keyword>